<evidence type="ECO:0000256" key="1">
    <source>
        <dbReference type="SAM" id="MobiDB-lite"/>
    </source>
</evidence>
<sequence length="91" mass="9564">GRIEVESEVGKGSTFRFILPASRDLPTSAGAMHTYAPPSESRANDRPAADRKRQPAAVAMPAAAALKHPDILDDDDIAPPSVLGSDEELIG</sequence>
<feature type="compositionally biased region" description="Low complexity" evidence="1">
    <location>
        <begin position="55"/>
        <end position="65"/>
    </location>
</feature>
<organism evidence="2 3">
    <name type="scientific">Candidatus Tanganyikabacteria bacterium</name>
    <dbReference type="NCBI Taxonomy" id="2961651"/>
    <lineage>
        <taxon>Bacteria</taxon>
        <taxon>Bacillati</taxon>
        <taxon>Candidatus Sericytochromatia</taxon>
        <taxon>Candidatus Tanganyikabacteria</taxon>
    </lineage>
</organism>
<dbReference type="Proteomes" id="UP000703893">
    <property type="component" value="Unassembled WGS sequence"/>
</dbReference>
<dbReference type="AlphaFoldDB" id="A0A937X8Y1"/>
<proteinExistence type="predicted"/>
<evidence type="ECO:0000313" key="3">
    <source>
        <dbReference type="Proteomes" id="UP000703893"/>
    </source>
</evidence>
<comment type="caution">
    <text evidence="2">The sequence shown here is derived from an EMBL/GenBank/DDBJ whole genome shotgun (WGS) entry which is preliminary data.</text>
</comment>
<protein>
    <submittedName>
        <fullName evidence="2">Uncharacterized protein</fullName>
    </submittedName>
</protein>
<evidence type="ECO:0000313" key="2">
    <source>
        <dbReference type="EMBL" id="MBM3276314.1"/>
    </source>
</evidence>
<feature type="compositionally biased region" description="Basic and acidic residues" evidence="1">
    <location>
        <begin position="42"/>
        <end position="53"/>
    </location>
</feature>
<dbReference type="EMBL" id="VGJX01000966">
    <property type="protein sequence ID" value="MBM3276314.1"/>
    <property type="molecule type" value="Genomic_DNA"/>
</dbReference>
<feature type="region of interest" description="Disordered" evidence="1">
    <location>
        <begin position="26"/>
        <end position="91"/>
    </location>
</feature>
<name>A0A937X8Y1_9BACT</name>
<accession>A0A937X8Y1</accession>
<gene>
    <name evidence="2" type="ORF">FJZ00_14265</name>
</gene>
<reference evidence="2 3" key="1">
    <citation type="submission" date="2019-03" db="EMBL/GenBank/DDBJ databases">
        <title>Lake Tanganyika Metagenome-Assembled Genomes (MAGs).</title>
        <authorList>
            <person name="Tran P."/>
        </authorList>
    </citation>
    <scope>NUCLEOTIDE SEQUENCE [LARGE SCALE GENOMIC DNA]</scope>
    <source>
        <strain evidence="2">K_DeepCast_65m_m2_236</strain>
    </source>
</reference>
<feature type="non-terminal residue" evidence="2">
    <location>
        <position position="1"/>
    </location>
</feature>